<organism evidence="1 2">
    <name type="scientific">Populus alba x Populus x berolinensis</name>
    <dbReference type="NCBI Taxonomy" id="444605"/>
    <lineage>
        <taxon>Eukaryota</taxon>
        <taxon>Viridiplantae</taxon>
        <taxon>Streptophyta</taxon>
        <taxon>Embryophyta</taxon>
        <taxon>Tracheophyta</taxon>
        <taxon>Spermatophyta</taxon>
        <taxon>Magnoliopsida</taxon>
        <taxon>eudicotyledons</taxon>
        <taxon>Gunneridae</taxon>
        <taxon>Pentapetalae</taxon>
        <taxon>rosids</taxon>
        <taxon>fabids</taxon>
        <taxon>Malpighiales</taxon>
        <taxon>Salicaceae</taxon>
        <taxon>Saliceae</taxon>
        <taxon>Populus</taxon>
    </lineage>
</organism>
<evidence type="ECO:0000313" key="1">
    <source>
        <dbReference type="EMBL" id="KAJ6952967.1"/>
    </source>
</evidence>
<evidence type="ECO:0000313" key="2">
    <source>
        <dbReference type="Proteomes" id="UP001164929"/>
    </source>
</evidence>
<accession>A0AAD6LBC0</accession>
<keyword evidence="2" id="KW-1185">Reference proteome</keyword>
<dbReference type="EMBL" id="JAQIZT010000019">
    <property type="protein sequence ID" value="KAJ6952967.1"/>
    <property type="molecule type" value="Genomic_DNA"/>
</dbReference>
<reference evidence="1" key="1">
    <citation type="journal article" date="2023" name="Mol. Ecol. Resour.">
        <title>Chromosome-level genome assembly of a triploid poplar Populus alba 'Berolinensis'.</title>
        <authorList>
            <person name="Chen S."/>
            <person name="Yu Y."/>
            <person name="Wang X."/>
            <person name="Wang S."/>
            <person name="Zhang T."/>
            <person name="Zhou Y."/>
            <person name="He R."/>
            <person name="Meng N."/>
            <person name="Wang Y."/>
            <person name="Liu W."/>
            <person name="Liu Z."/>
            <person name="Liu J."/>
            <person name="Guo Q."/>
            <person name="Huang H."/>
            <person name="Sederoff R.R."/>
            <person name="Wang G."/>
            <person name="Qu G."/>
            <person name="Chen S."/>
        </authorList>
    </citation>
    <scope>NUCLEOTIDE SEQUENCE</scope>
    <source>
        <strain evidence="1">SC-2020</strain>
    </source>
</reference>
<proteinExistence type="predicted"/>
<name>A0AAD6LBC0_9ROSI</name>
<sequence length="149" mass="16182">MDLHKIKSFLQSTHGRAKPPWHQIQSPRAGLQAALLTLLLSITATASTSRAHPHLDDDTLPPTICPLEFLQSHANTCWLGSIDEGGITVIIDSTLIRSIWMVYDSICTMPLLADFCPNNCGISPNSADTLLADSTIFCSINAQPANRKS</sequence>
<protein>
    <submittedName>
        <fullName evidence="1">Uncharacterized protein</fullName>
    </submittedName>
</protein>
<dbReference type="Proteomes" id="UP001164929">
    <property type="component" value="Chromosome 19"/>
</dbReference>
<comment type="caution">
    <text evidence="1">The sequence shown here is derived from an EMBL/GenBank/DDBJ whole genome shotgun (WGS) entry which is preliminary data.</text>
</comment>
<gene>
    <name evidence="1" type="ORF">NC653_041948</name>
</gene>
<dbReference type="AlphaFoldDB" id="A0AAD6LBC0"/>